<keyword evidence="1" id="KW-0472">Membrane</keyword>
<evidence type="ECO:0000256" key="1">
    <source>
        <dbReference type="SAM" id="Phobius"/>
    </source>
</evidence>
<gene>
    <name evidence="2" type="ORF">EJC51_15360</name>
</gene>
<evidence type="ECO:0000313" key="2">
    <source>
        <dbReference type="EMBL" id="AZP17373.1"/>
    </source>
</evidence>
<dbReference type="AlphaFoldDB" id="A0A3S9HZ68"/>
<dbReference type="EMBL" id="CP034463">
    <property type="protein sequence ID" value="AZP17373.1"/>
    <property type="molecule type" value="Genomic_DNA"/>
</dbReference>
<keyword evidence="3" id="KW-1185">Reference proteome</keyword>
<dbReference type="KEGG" id="saqu:EJC51_15360"/>
<organism evidence="2 3">
    <name type="scientific">Streptomyces aquilus</name>
    <dbReference type="NCBI Taxonomy" id="2548456"/>
    <lineage>
        <taxon>Bacteria</taxon>
        <taxon>Bacillati</taxon>
        <taxon>Actinomycetota</taxon>
        <taxon>Actinomycetes</taxon>
        <taxon>Kitasatosporales</taxon>
        <taxon>Streptomycetaceae</taxon>
        <taxon>Streptomyces</taxon>
    </lineage>
</organism>
<accession>A0A3S9HZ68</accession>
<feature type="transmembrane region" description="Helical" evidence="1">
    <location>
        <begin position="50"/>
        <end position="72"/>
    </location>
</feature>
<dbReference type="Proteomes" id="UP000280197">
    <property type="component" value="Chromosome"/>
</dbReference>
<reference evidence="2 3" key="1">
    <citation type="submission" date="2018-12" db="EMBL/GenBank/DDBJ databases">
        <authorList>
            <person name="Li K."/>
        </authorList>
    </citation>
    <scope>NUCLEOTIDE SEQUENCE [LARGE SCALE GENOMIC DNA]</scope>
    <source>
        <strain evidence="3">CR22</strain>
    </source>
</reference>
<sequence>MMSADRETNHDMTNSDITLLLADATDEVEIGIAPYEAVIRGGRRRKARRWAVAAATALVIAGSSATLAVAGLPGGSGTVTPPATQAPTATRADLYTPQRTTLATGVEDGKEWRVVIDVWAAPRSEVEAAGQLEAMGEYGDVPSGVTKASELIGKSSYVTFLSDGDSADRDNRRPVYEDAFEVTDDPMKGADVQSAAIPFRTTNEHVQRLVIGMVGRDAEQVTCTWRDGTKTKVDRPGGNTAVGTDQPAIRRAEGSPVDWFVCLAPKGTDYGTADVTAMR</sequence>
<evidence type="ECO:0000313" key="3">
    <source>
        <dbReference type="Proteomes" id="UP000280197"/>
    </source>
</evidence>
<keyword evidence="1" id="KW-1133">Transmembrane helix</keyword>
<name>A0A3S9HZ68_9ACTN</name>
<keyword evidence="1" id="KW-0812">Transmembrane</keyword>
<proteinExistence type="predicted"/>
<protein>
    <submittedName>
        <fullName evidence="2">Uncharacterized protein</fullName>
    </submittedName>
</protein>